<reference evidence="6" key="1">
    <citation type="journal article" date="2013" name="Genome Announc.">
        <title>First genome sequence of a syntrophic acetate-oxidizing bacterium, Tepidanaerobacter acetatoxydans strain Re1.</title>
        <authorList>
            <person name="Manzoor S."/>
            <person name="Bongcam-Rudloff E."/>
            <person name="Schnurer A."/>
            <person name="Muller B."/>
        </authorList>
    </citation>
    <scope>NUCLEOTIDE SEQUENCE [LARGE SCALE GENOMIC DNA]</scope>
    <source>
        <strain evidence="6">Re1</strain>
    </source>
</reference>
<dbReference type="EMBL" id="HF563609">
    <property type="protein sequence ID" value="CDI40699.1"/>
    <property type="molecule type" value="Genomic_DNA"/>
</dbReference>
<dbReference type="PROSITE" id="PS50893">
    <property type="entry name" value="ABC_TRANSPORTER_2"/>
    <property type="match status" value="1"/>
</dbReference>
<dbReference type="HOGENOM" id="CLU_000604_0_0_9"/>
<sequence>MINMPGEILKVEKLCFKYNDADVLKDINFTLEVGDFVGILGPNGCGKTTLLKNINRWLQPHQGNIHIDGSNILKISVKDLAKQVATVPQDTYLDIAFTAEQIVAMGRNPHLKNFESEQSKDRAIIEDSMKVMDILHLKDKPAYQLSGGERQRVLIARALAQQPRLLLLDEPTSHLDINYQWELLELLKKLCVEKSLTILIVIHDINLASMFCNKVILLKEHRIFKMGNLTEVLNEQNIREVFCMDVQVTFPKDSLRPVAIFLSPTDKNVLPKPFKSLHVICGGGEGEKLLYYLSQRGYKVSVGVLNKGDTDWKVAHLLGFTVIEEVPFSPITEEKILENISHINRSDAVILANIPFGLGNLKNLACLKQLVARKRVFILEEKDIGERDYTNGKATQMYNEIKERATVLKSMQELKKII</sequence>
<dbReference type="CDD" id="cd03214">
    <property type="entry name" value="ABC_Iron-Siderophores_B12_Hemin"/>
    <property type="match status" value="1"/>
</dbReference>
<dbReference type="EC" id="3.6.3.34" evidence="5"/>
<evidence type="ECO:0000313" key="6">
    <source>
        <dbReference type="Proteomes" id="UP000010802"/>
    </source>
</evidence>
<evidence type="ECO:0000256" key="2">
    <source>
        <dbReference type="ARBA" id="ARBA00022741"/>
    </source>
</evidence>
<keyword evidence="1" id="KW-0813">Transport</keyword>
<dbReference type="AlphaFoldDB" id="U4QJ44"/>
<gene>
    <name evidence="5" type="ordered locus">TEPIRE1_1459</name>
</gene>
<dbReference type="InterPro" id="IPR027417">
    <property type="entry name" value="P-loop_NTPase"/>
</dbReference>
<dbReference type="GO" id="GO:0016887">
    <property type="term" value="F:ATP hydrolysis activity"/>
    <property type="evidence" value="ECO:0007669"/>
    <property type="project" value="InterPro"/>
</dbReference>
<dbReference type="SMART" id="SM00382">
    <property type="entry name" value="AAA"/>
    <property type="match status" value="1"/>
</dbReference>
<evidence type="ECO:0000313" key="5">
    <source>
        <dbReference type="EMBL" id="CDI40699.1"/>
    </source>
</evidence>
<dbReference type="InterPro" id="IPR017871">
    <property type="entry name" value="ABC_transporter-like_CS"/>
</dbReference>
<dbReference type="PANTHER" id="PTHR42794:SF2">
    <property type="entry name" value="ABC TRANSPORTER ATP-BINDING PROTEIN"/>
    <property type="match status" value="1"/>
</dbReference>
<evidence type="ECO:0000259" key="4">
    <source>
        <dbReference type="PROSITE" id="PS50893"/>
    </source>
</evidence>
<keyword evidence="6" id="KW-1185">Reference proteome</keyword>
<dbReference type="PROSITE" id="PS00211">
    <property type="entry name" value="ABC_TRANSPORTER_1"/>
    <property type="match status" value="1"/>
</dbReference>
<keyword evidence="2" id="KW-0547">Nucleotide-binding</keyword>
<proteinExistence type="predicted"/>
<dbReference type="InterPro" id="IPR003439">
    <property type="entry name" value="ABC_transporter-like_ATP-bd"/>
</dbReference>
<keyword evidence="5" id="KW-0378">Hydrolase</keyword>
<dbReference type="FunFam" id="3.40.50.300:FF:000134">
    <property type="entry name" value="Iron-enterobactin ABC transporter ATP-binding protein"/>
    <property type="match status" value="1"/>
</dbReference>
<dbReference type="InterPro" id="IPR003593">
    <property type="entry name" value="AAA+_ATPase"/>
</dbReference>
<dbReference type="Gene3D" id="3.40.50.300">
    <property type="entry name" value="P-loop containing nucleotide triphosphate hydrolases"/>
    <property type="match status" value="1"/>
</dbReference>
<dbReference type="GO" id="GO:0005524">
    <property type="term" value="F:ATP binding"/>
    <property type="evidence" value="ECO:0007669"/>
    <property type="project" value="UniProtKB-KW"/>
</dbReference>
<evidence type="ECO:0000256" key="3">
    <source>
        <dbReference type="ARBA" id="ARBA00022840"/>
    </source>
</evidence>
<feature type="domain" description="ABC transporter" evidence="4">
    <location>
        <begin position="9"/>
        <end position="245"/>
    </location>
</feature>
<accession>U4QJ44</accession>
<dbReference type="KEGG" id="tae:TepiRe1_1459"/>
<organism evidence="5 6">
    <name type="scientific">Tepidanaerobacter acetatoxydans (strain DSM 21804 / JCM 16047 / Re1)</name>
    <dbReference type="NCBI Taxonomy" id="1209989"/>
    <lineage>
        <taxon>Bacteria</taxon>
        <taxon>Bacillati</taxon>
        <taxon>Bacillota</taxon>
        <taxon>Clostridia</taxon>
        <taxon>Thermosediminibacterales</taxon>
        <taxon>Tepidanaerobacteraceae</taxon>
        <taxon>Tepidanaerobacter</taxon>
    </lineage>
</organism>
<dbReference type="PANTHER" id="PTHR42794">
    <property type="entry name" value="HEMIN IMPORT ATP-BINDING PROTEIN HMUV"/>
    <property type="match status" value="1"/>
</dbReference>
<evidence type="ECO:0000256" key="1">
    <source>
        <dbReference type="ARBA" id="ARBA00022448"/>
    </source>
</evidence>
<dbReference type="STRING" id="1209989.TepRe1_1347"/>
<dbReference type="Pfam" id="PF00005">
    <property type="entry name" value="ABC_tran"/>
    <property type="match status" value="1"/>
</dbReference>
<name>U4QJ44_TEPAE</name>
<dbReference type="Proteomes" id="UP000010802">
    <property type="component" value="Chromosome"/>
</dbReference>
<keyword evidence="3" id="KW-0067">ATP-binding</keyword>
<protein>
    <submittedName>
        <fullName evidence="5">Iron-chelate-transporting ATPase</fullName>
        <ecNumber evidence="5">3.6.3.34</ecNumber>
    </submittedName>
</protein>
<dbReference type="eggNOG" id="COG1120">
    <property type="taxonomic scope" value="Bacteria"/>
</dbReference>
<dbReference type="SUPFAM" id="SSF52540">
    <property type="entry name" value="P-loop containing nucleoside triphosphate hydrolases"/>
    <property type="match status" value="1"/>
</dbReference>